<feature type="compositionally biased region" description="Basic and acidic residues" evidence="2">
    <location>
        <begin position="359"/>
        <end position="465"/>
    </location>
</feature>
<sequence length="501" mass="55048">MMIKKIAIIFCIFIVSFNFLFRYERVYAEGRFEILGMRNIKITKQDWQEGGIWRVDFELTGDVNHIELAEEHMVNDCSFSQHISRTITHVYGYTHDRKKFKFKIGSDANYTGAFYVFSNGKLYAYFRYRFIGFNKDGKLFAPGSTKLIKEDAKRYEVPEWNDSMIDDDGMPNGVCKNANSGDKPVGAGTIENPKDDDNQTGGSGETSEDGSSDGTGGSGETSGDGSSNGSDGSKGSCSCCEAFAKVGESLKNIEGLGKDVADSNKNIESSNKEIANSNKNIEKSNDRIANATDKIKDTVSEILNEMKPTTDTVIDELRKPSLVKPVDENKTFKDDNEYFKPSKEEPVSGEMPVVPDPTPWKDSDGKEMSKEDKSEKDKTPSKDPTPSKDKTPSKDPTPSKDKTPGKDPTPSKDKPPSKDPTPSKDKPSGKDPTPSKDKPPGKDPTPSKDKTPGKDPTPSKDKTPGKDPTPSKDPIPGKDSPIGRDPVMSRDPVPTRDPVLR</sequence>
<keyword evidence="1" id="KW-0175">Coiled coil</keyword>
<accession>A0AAX2CP67</accession>
<dbReference type="EMBL" id="FMIK01000072">
    <property type="protein sequence ID" value="SCM08584.1"/>
    <property type="molecule type" value="Genomic_DNA"/>
</dbReference>
<dbReference type="AlphaFoldDB" id="A0AAX2CP67"/>
<protein>
    <submittedName>
        <fullName evidence="3">Uncharacterized protein</fullName>
    </submittedName>
</protein>
<feature type="compositionally biased region" description="Basic and acidic residues" evidence="2">
    <location>
        <begin position="323"/>
        <end position="346"/>
    </location>
</feature>
<gene>
    <name evidence="3" type="ORF">BCB44BAC_04638</name>
</gene>
<comment type="caution">
    <text evidence="3">The sequence shown here is derived from an EMBL/GenBank/DDBJ whole genome shotgun (WGS) entry which is preliminary data.</text>
</comment>
<feature type="region of interest" description="Disordered" evidence="2">
    <location>
        <begin position="323"/>
        <end position="501"/>
    </location>
</feature>
<dbReference type="Proteomes" id="UP000242164">
    <property type="component" value="Unassembled WGS sequence"/>
</dbReference>
<organism evidence="3 4">
    <name type="scientific">Bacillus cytotoxicus</name>
    <dbReference type="NCBI Taxonomy" id="580165"/>
    <lineage>
        <taxon>Bacteria</taxon>
        <taxon>Bacillati</taxon>
        <taxon>Bacillota</taxon>
        <taxon>Bacilli</taxon>
        <taxon>Bacillales</taxon>
        <taxon>Bacillaceae</taxon>
        <taxon>Bacillus</taxon>
        <taxon>Bacillus cereus group</taxon>
    </lineage>
</organism>
<feature type="region of interest" description="Disordered" evidence="2">
    <location>
        <begin position="160"/>
        <end position="234"/>
    </location>
</feature>
<dbReference type="RefSeq" id="WP_244896763.1">
    <property type="nucleotide sequence ID" value="NZ_FMIK01000072.1"/>
</dbReference>
<feature type="compositionally biased region" description="Low complexity" evidence="2">
    <location>
        <begin position="223"/>
        <end position="234"/>
    </location>
</feature>
<evidence type="ECO:0000313" key="4">
    <source>
        <dbReference type="Proteomes" id="UP000242164"/>
    </source>
</evidence>
<evidence type="ECO:0000256" key="1">
    <source>
        <dbReference type="SAM" id="Coils"/>
    </source>
</evidence>
<name>A0AAX2CP67_9BACI</name>
<feature type="compositionally biased region" description="Gly residues" evidence="2">
    <location>
        <begin position="213"/>
        <end position="222"/>
    </location>
</feature>
<evidence type="ECO:0000256" key="2">
    <source>
        <dbReference type="SAM" id="MobiDB-lite"/>
    </source>
</evidence>
<feature type="coiled-coil region" evidence="1">
    <location>
        <begin position="260"/>
        <end position="301"/>
    </location>
</feature>
<dbReference type="PANTHER" id="PTHR39414">
    <property type="entry name" value="SERINE/ARGININE REPETITIVE MATRIX PROTEIN 5-RELATED"/>
    <property type="match status" value="1"/>
</dbReference>
<evidence type="ECO:0000313" key="3">
    <source>
        <dbReference type="EMBL" id="SCM08584.1"/>
    </source>
</evidence>
<reference evidence="3 4" key="1">
    <citation type="submission" date="2016-08" db="EMBL/GenBank/DDBJ databases">
        <authorList>
            <person name="Loux V."/>
            <person name="Rue O."/>
        </authorList>
    </citation>
    <scope>NUCLEOTIDE SEQUENCE [LARGE SCALE GENOMIC DNA]</scope>
    <source>
        <strain evidence="3 4">AFSSA_08CEB44bac</strain>
    </source>
</reference>
<dbReference type="PANTHER" id="PTHR39414:SF2">
    <property type="entry name" value="FLOCCULATION PROTEIN FLO11-LIKE"/>
    <property type="match status" value="1"/>
</dbReference>
<proteinExistence type="predicted"/>